<keyword evidence="3" id="KW-1185">Reference proteome</keyword>
<dbReference type="PANTHER" id="PTHR43798">
    <property type="entry name" value="MONOACYLGLYCEROL LIPASE"/>
    <property type="match status" value="1"/>
</dbReference>
<dbReference type="PANTHER" id="PTHR43798:SF33">
    <property type="entry name" value="HYDROLASE, PUTATIVE (AFU_ORTHOLOGUE AFUA_2G14860)-RELATED"/>
    <property type="match status" value="1"/>
</dbReference>
<comment type="caution">
    <text evidence="2">The sequence shown here is derived from an EMBL/GenBank/DDBJ whole genome shotgun (WGS) entry which is preliminary data.</text>
</comment>
<name>A0ABR9HUJ6_9PSEU</name>
<protein>
    <submittedName>
        <fullName evidence="2">Pimeloyl-ACP methyl ester carboxylesterase</fullName>
    </submittedName>
</protein>
<organism evidence="2 3">
    <name type="scientific">Amycolatopsis lexingtonensis</name>
    <dbReference type="NCBI Taxonomy" id="218822"/>
    <lineage>
        <taxon>Bacteria</taxon>
        <taxon>Bacillati</taxon>
        <taxon>Actinomycetota</taxon>
        <taxon>Actinomycetes</taxon>
        <taxon>Pseudonocardiales</taxon>
        <taxon>Pseudonocardiaceae</taxon>
        <taxon>Amycolatopsis</taxon>
    </lineage>
</organism>
<evidence type="ECO:0000313" key="3">
    <source>
        <dbReference type="Proteomes" id="UP000631670"/>
    </source>
</evidence>
<dbReference type="Pfam" id="PF12697">
    <property type="entry name" value="Abhydrolase_6"/>
    <property type="match status" value="1"/>
</dbReference>
<sequence>MTPSTLAVRRFAPSGPAAGPPVLLLHGFASDGHTDWVSTGWPAALVASGRPVLVPDLPGHGSSPAPADTTPKAVTEELAIAVGEVSEVDVVGYSLGARLAWDLPALLPVRRLVLGGISPHEPFGAVDVEAALAFAGGGRLPADPLTAAIARMITAPGRDPVALARCIEGLRREPFAPRVGTIGVPTRFVAGREDPVSQGIETLVPLVPGSDLLMVPGDHGGALRGAPFRTAALTFLDTPFTTSRRG</sequence>
<evidence type="ECO:0000313" key="2">
    <source>
        <dbReference type="EMBL" id="MBE1494597.1"/>
    </source>
</evidence>
<reference evidence="2 3" key="1">
    <citation type="submission" date="2020-10" db="EMBL/GenBank/DDBJ databases">
        <title>Sequencing the genomes of 1000 actinobacteria strains.</title>
        <authorList>
            <person name="Klenk H.-P."/>
        </authorList>
    </citation>
    <scope>NUCLEOTIDE SEQUENCE [LARGE SCALE GENOMIC DNA]</scope>
    <source>
        <strain evidence="2 3">DSM 44653</strain>
    </source>
</reference>
<dbReference type="InterPro" id="IPR000073">
    <property type="entry name" value="AB_hydrolase_1"/>
</dbReference>
<feature type="domain" description="AB hydrolase-1" evidence="1">
    <location>
        <begin position="22"/>
        <end position="210"/>
    </location>
</feature>
<dbReference type="SUPFAM" id="SSF53474">
    <property type="entry name" value="alpha/beta-Hydrolases"/>
    <property type="match status" value="1"/>
</dbReference>
<dbReference type="InterPro" id="IPR029058">
    <property type="entry name" value="AB_hydrolase_fold"/>
</dbReference>
<dbReference type="EMBL" id="JADBEG010000001">
    <property type="protein sequence ID" value="MBE1494597.1"/>
    <property type="molecule type" value="Genomic_DNA"/>
</dbReference>
<gene>
    <name evidence="2" type="ORF">H4696_001697</name>
</gene>
<evidence type="ECO:0000259" key="1">
    <source>
        <dbReference type="Pfam" id="PF12697"/>
    </source>
</evidence>
<dbReference type="Proteomes" id="UP000631670">
    <property type="component" value="Unassembled WGS sequence"/>
</dbReference>
<dbReference type="Gene3D" id="3.40.50.1820">
    <property type="entry name" value="alpha/beta hydrolase"/>
    <property type="match status" value="1"/>
</dbReference>
<dbReference type="RefSeq" id="WP_225955628.1">
    <property type="nucleotide sequence ID" value="NZ_JADBEG010000001.1"/>
</dbReference>
<proteinExistence type="predicted"/>
<dbReference type="InterPro" id="IPR050266">
    <property type="entry name" value="AB_hydrolase_sf"/>
</dbReference>
<accession>A0ABR9HUJ6</accession>